<comment type="subcellular location">
    <subcellularLocation>
        <location evidence="1">Cell envelope</location>
    </subcellularLocation>
</comment>
<evidence type="ECO:0000256" key="5">
    <source>
        <dbReference type="SAM" id="SignalP"/>
    </source>
</evidence>
<evidence type="ECO:0000256" key="2">
    <source>
        <dbReference type="ARBA" id="ARBA00010333"/>
    </source>
</evidence>
<comment type="caution">
    <text evidence="7">The sequence shown here is derived from an EMBL/GenBank/DDBJ whole genome shotgun (WGS) entry which is preliminary data.</text>
</comment>
<dbReference type="OrthoDB" id="9774451at2"/>
<comment type="similarity">
    <text evidence="2 4">Belongs to the bacterial solute-binding protein 3 family.</text>
</comment>
<evidence type="ECO:0000256" key="4">
    <source>
        <dbReference type="RuleBase" id="RU003744"/>
    </source>
</evidence>
<dbReference type="PANTHER" id="PTHR35936:SF17">
    <property type="entry name" value="ARGININE-BINDING EXTRACELLULAR PROTEIN ARTP"/>
    <property type="match status" value="1"/>
</dbReference>
<protein>
    <submittedName>
        <fullName evidence="7">Amino acid ABC transporter substrate-binding protein</fullName>
    </submittedName>
</protein>
<feature type="domain" description="Solute-binding protein family 3/N-terminal" evidence="6">
    <location>
        <begin position="98"/>
        <end position="283"/>
    </location>
</feature>
<evidence type="ECO:0000256" key="1">
    <source>
        <dbReference type="ARBA" id="ARBA00004196"/>
    </source>
</evidence>
<dbReference type="InterPro" id="IPR018313">
    <property type="entry name" value="SBP_3_CS"/>
</dbReference>
<proteinExistence type="inferred from homology"/>
<reference evidence="8" key="1">
    <citation type="submission" date="2018-11" db="EMBL/GenBank/DDBJ databases">
        <title>Genome sequencing of a novel mesophilic and cellulolytic organism within the genus Hungateiclostridium.</title>
        <authorList>
            <person name="Rettenmaier R."/>
            <person name="Liebl W."/>
            <person name="Zverlov V."/>
        </authorList>
    </citation>
    <scope>NUCLEOTIDE SEQUENCE [LARGE SCALE GENOMIC DNA]</scope>
    <source>
        <strain evidence="8">N2K1</strain>
    </source>
</reference>
<dbReference type="Proteomes" id="UP000289166">
    <property type="component" value="Unassembled WGS sequence"/>
</dbReference>
<dbReference type="RefSeq" id="WP_069195321.1">
    <property type="nucleotide sequence ID" value="NZ_RLII01000017.1"/>
</dbReference>
<dbReference type="PROSITE" id="PS01039">
    <property type="entry name" value="SBP_BACTERIAL_3"/>
    <property type="match status" value="1"/>
</dbReference>
<dbReference type="PANTHER" id="PTHR35936">
    <property type="entry name" value="MEMBRANE-BOUND LYTIC MUREIN TRANSGLYCOSYLASE F"/>
    <property type="match status" value="1"/>
</dbReference>
<feature type="signal peptide" evidence="5">
    <location>
        <begin position="1"/>
        <end position="21"/>
    </location>
</feature>
<evidence type="ECO:0000259" key="6">
    <source>
        <dbReference type="SMART" id="SM00062"/>
    </source>
</evidence>
<evidence type="ECO:0000313" key="8">
    <source>
        <dbReference type="Proteomes" id="UP000289166"/>
    </source>
</evidence>
<keyword evidence="3 5" id="KW-0732">Signal</keyword>
<dbReference type="EMBL" id="RLII01000017">
    <property type="protein sequence ID" value="RXE58481.1"/>
    <property type="molecule type" value="Genomic_DNA"/>
</dbReference>
<dbReference type="InterPro" id="IPR001638">
    <property type="entry name" value="Solute-binding_3/MltF_N"/>
</dbReference>
<dbReference type="Pfam" id="PF00497">
    <property type="entry name" value="SBP_bac_3"/>
    <property type="match status" value="2"/>
</dbReference>
<evidence type="ECO:0000313" key="7">
    <source>
        <dbReference type="EMBL" id="RXE58481.1"/>
    </source>
</evidence>
<dbReference type="AlphaFoldDB" id="A0A4Q0I2T6"/>
<evidence type="ECO:0000256" key="3">
    <source>
        <dbReference type="ARBA" id="ARBA00022729"/>
    </source>
</evidence>
<gene>
    <name evidence="7" type="ORF">EFD62_11905</name>
</gene>
<dbReference type="Gene3D" id="3.40.190.10">
    <property type="entry name" value="Periplasmic binding protein-like II"/>
    <property type="match status" value="3"/>
</dbReference>
<name>A0A4Q0I2T6_9FIRM</name>
<accession>A0A4Q0I2T6</accession>
<dbReference type="SMART" id="SM00062">
    <property type="entry name" value="PBPb"/>
    <property type="match status" value="1"/>
</dbReference>
<feature type="chain" id="PRO_5038960687" evidence="5">
    <location>
        <begin position="22"/>
        <end position="283"/>
    </location>
</feature>
<organism evidence="7 8">
    <name type="scientific">Acetivibrio mesophilus</name>
    <dbReference type="NCBI Taxonomy" id="2487273"/>
    <lineage>
        <taxon>Bacteria</taxon>
        <taxon>Bacillati</taxon>
        <taxon>Bacillota</taxon>
        <taxon>Clostridia</taxon>
        <taxon>Eubacteriales</taxon>
        <taxon>Oscillospiraceae</taxon>
        <taxon>Acetivibrio</taxon>
    </lineage>
</organism>
<dbReference type="SUPFAM" id="SSF53850">
    <property type="entry name" value="Periplasmic binding protein-like II"/>
    <property type="match status" value="2"/>
</dbReference>
<sequence length="283" mass="30934">MKKGFILTVAMLMLCSFILTGCNSGSESSRAKVIDIPLTEEEYAFGVDKNQPELLSKVNEFISQIKSDGTLEKISNKYFGDGEPEPVTSAVQDSSKDQLIIATNAAFEPFEYIIGDKYYGIDMEIAALLADHLGKELVINNMDFDAVCLSVGQGKADIAMSGLTIKEDRKEYVTFTDKYYNASQKLIVKENDTTFDNCKTAADVEAILSGLSSDTKIGVQIGTTGQFYVEGDEDWGFEGYNVKCVGYKSGSLAVQDMLNGNISYVIIDEAPAQSIVRAINELN</sequence>
<dbReference type="GO" id="GO:0030313">
    <property type="term" value="C:cell envelope"/>
    <property type="evidence" value="ECO:0007669"/>
    <property type="project" value="UniProtKB-SubCell"/>
</dbReference>
<dbReference type="PROSITE" id="PS51257">
    <property type="entry name" value="PROKAR_LIPOPROTEIN"/>
    <property type="match status" value="1"/>
</dbReference>
<keyword evidence="8" id="KW-1185">Reference proteome</keyword>